<dbReference type="EMBL" id="JAGDYM010000004">
    <property type="protein sequence ID" value="MBO1901007.1"/>
    <property type="molecule type" value="Genomic_DNA"/>
</dbReference>
<gene>
    <name evidence="2" type="ORF">J4H92_03465</name>
</gene>
<evidence type="ECO:0000313" key="3">
    <source>
        <dbReference type="Proteomes" id="UP000664382"/>
    </source>
</evidence>
<dbReference type="RefSeq" id="WP_208096022.1">
    <property type="nucleotide sequence ID" value="NZ_JAGDYM010000004.1"/>
</dbReference>
<keyword evidence="1" id="KW-0812">Transmembrane</keyword>
<accession>A0A939MLI1</accession>
<evidence type="ECO:0000256" key="1">
    <source>
        <dbReference type="SAM" id="Phobius"/>
    </source>
</evidence>
<sequence length="135" mass="14409">MIRFLLSLAAHLVLSALALLLAGLLLSEWVTLHVSGFLVAVVIFALAQAVLSPFVFNLARQYASALLGGIGLVSTLLALWVATLFGGIEISGLGWVLAPLLVWIVTALGGWILLGVVLKRHFEKRDREKAARAVA</sequence>
<keyword evidence="3" id="KW-1185">Reference proteome</keyword>
<protein>
    <submittedName>
        <fullName evidence="2">Phage holin family protein</fullName>
    </submittedName>
</protein>
<feature type="transmembrane region" description="Helical" evidence="1">
    <location>
        <begin position="37"/>
        <end position="59"/>
    </location>
</feature>
<feature type="transmembrane region" description="Helical" evidence="1">
    <location>
        <begin position="66"/>
        <end position="88"/>
    </location>
</feature>
<evidence type="ECO:0000313" key="2">
    <source>
        <dbReference type="EMBL" id="MBO1901007.1"/>
    </source>
</evidence>
<dbReference type="Proteomes" id="UP000664382">
    <property type="component" value="Unassembled WGS sequence"/>
</dbReference>
<comment type="caution">
    <text evidence="2">The sequence shown here is derived from an EMBL/GenBank/DDBJ whole genome shotgun (WGS) entry which is preliminary data.</text>
</comment>
<proteinExistence type="predicted"/>
<feature type="transmembrane region" description="Helical" evidence="1">
    <location>
        <begin position="94"/>
        <end position="118"/>
    </location>
</feature>
<organism evidence="2 3">
    <name type="scientific">Leucobacter weissii</name>
    <dbReference type="NCBI Taxonomy" id="1983706"/>
    <lineage>
        <taxon>Bacteria</taxon>
        <taxon>Bacillati</taxon>
        <taxon>Actinomycetota</taxon>
        <taxon>Actinomycetes</taxon>
        <taxon>Micrococcales</taxon>
        <taxon>Microbacteriaceae</taxon>
        <taxon>Leucobacter</taxon>
    </lineage>
</organism>
<reference evidence="2" key="1">
    <citation type="submission" date="2021-03" db="EMBL/GenBank/DDBJ databases">
        <title>Leucobacter chromiisoli sp. nov., isolated from chromium-containing soil of chemical plant.</title>
        <authorList>
            <person name="Xu Z."/>
        </authorList>
    </citation>
    <scope>NUCLEOTIDE SEQUENCE</scope>
    <source>
        <strain evidence="2">S27</strain>
    </source>
</reference>
<dbReference type="AlphaFoldDB" id="A0A939MLI1"/>
<keyword evidence="1" id="KW-0472">Membrane</keyword>
<keyword evidence="1" id="KW-1133">Transmembrane helix</keyword>
<name>A0A939MLI1_9MICO</name>